<evidence type="ECO:0000313" key="1">
    <source>
        <dbReference type="EMBL" id="MEH0563990.1"/>
    </source>
</evidence>
<evidence type="ECO:0008006" key="3">
    <source>
        <dbReference type="Google" id="ProtNLM"/>
    </source>
</evidence>
<comment type="caution">
    <text evidence="1">The sequence shown here is derived from an EMBL/GenBank/DDBJ whole genome shotgun (WGS) entry which is preliminary data.</text>
</comment>
<sequence length="156" mass="17886">MTVERQEMLARLDVFVGEWSLEPRFPEGRPSPPGEVPKARTWFEWALDGQFLVQRTEIPAPEAPDGLMVVRADPGTGAYTQHYFDSRGVARLYAMDFDGRVWTLTRESPDFTPLEFRQRFTGTFSEDGSTITGGWEVRFDGGEWEHDFSLTYRRAG</sequence>
<dbReference type="Proteomes" id="UP001382181">
    <property type="component" value="Unassembled WGS sequence"/>
</dbReference>
<evidence type="ECO:0000313" key="2">
    <source>
        <dbReference type="Proteomes" id="UP001382181"/>
    </source>
</evidence>
<keyword evidence="2" id="KW-1185">Reference proteome</keyword>
<name>A0ABU8ADZ0_9ACTN</name>
<protein>
    <recommendedName>
        <fullName evidence="3">DUF1579 domain-containing protein</fullName>
    </recommendedName>
</protein>
<dbReference type="RefSeq" id="WP_319227843.1">
    <property type="nucleotide sequence ID" value="NZ_JARUMK010000001.1"/>
</dbReference>
<organism evidence="1 2">
    <name type="scientific">Streptomyces silvae</name>
    <dbReference type="NCBI Taxonomy" id="2803812"/>
    <lineage>
        <taxon>Bacteria</taxon>
        <taxon>Bacillati</taxon>
        <taxon>Actinomycetota</taxon>
        <taxon>Actinomycetes</taxon>
        <taxon>Kitasatosporales</taxon>
        <taxon>Streptomycetaceae</taxon>
        <taxon>Streptomyces</taxon>
    </lineage>
</organism>
<reference evidence="1 2" key="1">
    <citation type="submission" date="2023-04" db="EMBL/GenBank/DDBJ databases">
        <title>Genomic diversity of scab-causing Streptomyces spp. in the province of Quebec, Canada.</title>
        <authorList>
            <person name="Biessy A."/>
            <person name="Cadieux M."/>
            <person name="Ciotola M."/>
            <person name="Filion M."/>
        </authorList>
    </citation>
    <scope>NUCLEOTIDE SEQUENCE [LARGE SCALE GENOMIC DNA]</scope>
    <source>
        <strain evidence="1 2">B21-103</strain>
    </source>
</reference>
<proteinExistence type="predicted"/>
<dbReference type="EMBL" id="JARUMK010000001">
    <property type="protein sequence ID" value="MEH0563990.1"/>
    <property type="molecule type" value="Genomic_DNA"/>
</dbReference>
<accession>A0ABU8ADZ0</accession>
<gene>
    <name evidence="1" type="ORF">QBA37_32945</name>
</gene>